<sequence length="98" mass="11227">MKLFDPEAIDVQIESINNAPIDSNHSVEFTVFVKKAKTAYFRISPQMRDFLLLCHEQNQVIGFDYDFQQGDLNFGIIVKDSDSNKSDDDATEHLAEEQ</sequence>
<comment type="caution">
    <text evidence="1">The sequence shown here is derived from an EMBL/GenBank/DDBJ whole genome shotgun (WGS) entry which is preliminary data.</text>
</comment>
<organism evidence="1 2">
    <name type="scientific">Laspinema olomoucense D3b</name>
    <dbReference type="NCBI Taxonomy" id="2953688"/>
    <lineage>
        <taxon>Bacteria</taxon>
        <taxon>Bacillati</taxon>
        <taxon>Cyanobacteriota</taxon>
        <taxon>Cyanophyceae</taxon>
        <taxon>Oscillatoriophycideae</taxon>
        <taxon>Oscillatoriales</taxon>
        <taxon>Laspinemataceae</taxon>
        <taxon>Laspinema</taxon>
        <taxon>Laspinema olomoucense</taxon>
    </lineage>
</organism>
<evidence type="ECO:0000313" key="1">
    <source>
        <dbReference type="EMBL" id="MCT7977576.1"/>
    </source>
</evidence>
<keyword evidence="2" id="KW-1185">Reference proteome</keyword>
<gene>
    <name evidence="1" type="ORF">NG792_07660</name>
</gene>
<dbReference type="EMBL" id="JAMXFA010000008">
    <property type="protein sequence ID" value="MCT7977576.1"/>
    <property type="molecule type" value="Genomic_DNA"/>
</dbReference>
<protein>
    <submittedName>
        <fullName evidence="1">Uncharacterized protein</fullName>
    </submittedName>
</protein>
<dbReference type="Proteomes" id="UP001525961">
    <property type="component" value="Unassembled WGS sequence"/>
</dbReference>
<accession>A0ABT2N4G8</accession>
<reference evidence="1 2" key="1">
    <citation type="journal article" date="2022" name="Front. Microbiol.">
        <title>High genomic differentiation and limited gene flow indicate recent cryptic speciation within the genus Laspinema (cyanobacteria).</title>
        <authorList>
            <person name="Stanojkovic A."/>
            <person name="Skoupy S."/>
            <person name="Skaloud P."/>
            <person name="Dvorak P."/>
        </authorList>
    </citation>
    <scope>NUCLEOTIDE SEQUENCE [LARGE SCALE GENOMIC DNA]</scope>
    <source>
        <strain evidence="1 2">D3b</strain>
    </source>
</reference>
<proteinExistence type="predicted"/>
<name>A0ABT2N4G8_9CYAN</name>
<evidence type="ECO:0000313" key="2">
    <source>
        <dbReference type="Proteomes" id="UP001525961"/>
    </source>
</evidence>
<dbReference type="RefSeq" id="WP_261235037.1">
    <property type="nucleotide sequence ID" value="NZ_JAMXFA010000008.1"/>
</dbReference>